<accession>M8CIT3</accession>
<name>M8CIT3_AEGTA</name>
<dbReference type="EnsemblPlants" id="EMT27192">
    <property type="protein sequence ID" value="EMT27192"/>
    <property type="gene ID" value="F775_08533"/>
</dbReference>
<protein>
    <submittedName>
        <fullName evidence="1">Uncharacterized protein</fullName>
    </submittedName>
</protein>
<reference evidence="1" key="1">
    <citation type="submission" date="2015-06" db="UniProtKB">
        <authorList>
            <consortium name="EnsemblPlants"/>
        </authorList>
    </citation>
    <scope>IDENTIFICATION</scope>
</reference>
<dbReference type="AlphaFoldDB" id="M8CIT3"/>
<evidence type="ECO:0000313" key="1">
    <source>
        <dbReference type="EnsemblPlants" id="EMT27192"/>
    </source>
</evidence>
<organism evidence="1">
    <name type="scientific">Aegilops tauschii</name>
    <name type="common">Tausch's goatgrass</name>
    <name type="synonym">Aegilops squarrosa</name>
    <dbReference type="NCBI Taxonomy" id="37682"/>
    <lineage>
        <taxon>Eukaryota</taxon>
        <taxon>Viridiplantae</taxon>
        <taxon>Streptophyta</taxon>
        <taxon>Embryophyta</taxon>
        <taxon>Tracheophyta</taxon>
        <taxon>Spermatophyta</taxon>
        <taxon>Magnoliopsida</taxon>
        <taxon>Liliopsida</taxon>
        <taxon>Poales</taxon>
        <taxon>Poaceae</taxon>
        <taxon>BOP clade</taxon>
        <taxon>Pooideae</taxon>
        <taxon>Triticodae</taxon>
        <taxon>Triticeae</taxon>
        <taxon>Triticinae</taxon>
        <taxon>Aegilops</taxon>
    </lineage>
</organism>
<proteinExistence type="predicted"/>
<sequence>MGPTSLGGGGAPSAVAHAHGGTSLNRCCHSAVLESPSTAAVVWLSLCYGYNLPLWNNLELENFKDKINEVTGVMAVVYGGDHKFFDAGLSCFFVSIRTKKSEEE</sequence>